<dbReference type="Proteomes" id="UP000650466">
    <property type="component" value="Unassembled WGS sequence"/>
</dbReference>
<gene>
    <name evidence="8" type="ORF">ICC18_01065</name>
</gene>
<dbReference type="Gene3D" id="3.40.190.10">
    <property type="entry name" value="Periplasmic binding protein-like II"/>
    <property type="match status" value="2"/>
</dbReference>
<feature type="signal peptide" evidence="7">
    <location>
        <begin position="1"/>
        <end position="26"/>
    </location>
</feature>
<protein>
    <submittedName>
        <fullName evidence="8">Extracellular solute-binding protein</fullName>
    </submittedName>
</protein>
<accession>A0A926KL02</accession>
<dbReference type="PANTHER" id="PTHR43649:SF33">
    <property type="entry name" value="POLYGALACTURONAN_RHAMNOGALACTURONAN-BINDING PROTEIN YTCQ"/>
    <property type="match status" value="1"/>
</dbReference>
<reference evidence="8" key="1">
    <citation type="submission" date="2020-09" db="EMBL/GenBank/DDBJ databases">
        <title>Draft Genome Sequence of Paenibacillus sp. WST5.</title>
        <authorList>
            <person name="Bao Z."/>
        </authorList>
    </citation>
    <scope>NUCLEOTIDE SEQUENCE</scope>
    <source>
        <strain evidence="8">WST5</strain>
    </source>
</reference>
<dbReference type="PROSITE" id="PS51257">
    <property type="entry name" value="PROKAR_LIPOPROTEIN"/>
    <property type="match status" value="1"/>
</dbReference>
<evidence type="ECO:0000256" key="2">
    <source>
        <dbReference type="ARBA" id="ARBA00022729"/>
    </source>
</evidence>
<evidence type="ECO:0000256" key="6">
    <source>
        <dbReference type="SAM" id="MobiDB-lite"/>
    </source>
</evidence>
<dbReference type="InterPro" id="IPR006059">
    <property type="entry name" value="SBP"/>
</dbReference>
<name>A0A926KL02_9BACL</name>
<evidence type="ECO:0000256" key="5">
    <source>
        <dbReference type="ARBA" id="ARBA00023288"/>
    </source>
</evidence>
<dbReference type="RefSeq" id="WP_188172530.1">
    <property type="nucleotide sequence ID" value="NZ_JACVVD010000001.1"/>
</dbReference>
<comment type="caution">
    <text evidence="8">The sequence shown here is derived from an EMBL/GenBank/DDBJ whole genome shotgun (WGS) entry which is preliminary data.</text>
</comment>
<keyword evidence="5" id="KW-0449">Lipoprotein</keyword>
<evidence type="ECO:0000256" key="4">
    <source>
        <dbReference type="ARBA" id="ARBA00023139"/>
    </source>
</evidence>
<dbReference type="EMBL" id="JACVVD010000001">
    <property type="protein sequence ID" value="MBD0378711.1"/>
    <property type="molecule type" value="Genomic_DNA"/>
</dbReference>
<keyword evidence="3" id="KW-0472">Membrane</keyword>
<organism evidence="8 9">
    <name type="scientific">Paenibacillus sedimenti</name>
    <dbReference type="NCBI Taxonomy" id="2770274"/>
    <lineage>
        <taxon>Bacteria</taxon>
        <taxon>Bacillati</taxon>
        <taxon>Bacillota</taxon>
        <taxon>Bacilli</taxon>
        <taxon>Bacillales</taxon>
        <taxon>Paenibacillaceae</taxon>
        <taxon>Paenibacillus</taxon>
    </lineage>
</organism>
<feature type="chain" id="PRO_5039651450" evidence="7">
    <location>
        <begin position="27"/>
        <end position="553"/>
    </location>
</feature>
<evidence type="ECO:0000313" key="9">
    <source>
        <dbReference type="Proteomes" id="UP000650466"/>
    </source>
</evidence>
<keyword evidence="1" id="KW-1003">Cell membrane</keyword>
<feature type="compositionally biased region" description="Polar residues" evidence="6">
    <location>
        <begin position="28"/>
        <end position="47"/>
    </location>
</feature>
<feature type="region of interest" description="Disordered" evidence="6">
    <location>
        <begin position="28"/>
        <end position="57"/>
    </location>
</feature>
<dbReference type="AlphaFoldDB" id="A0A926KL02"/>
<evidence type="ECO:0000256" key="7">
    <source>
        <dbReference type="SAM" id="SignalP"/>
    </source>
</evidence>
<keyword evidence="2 7" id="KW-0732">Signal</keyword>
<keyword evidence="4" id="KW-0564">Palmitate</keyword>
<keyword evidence="9" id="KW-1185">Reference proteome</keyword>
<dbReference type="SUPFAM" id="SSF53850">
    <property type="entry name" value="Periplasmic binding protein-like II"/>
    <property type="match status" value="1"/>
</dbReference>
<dbReference type="Pfam" id="PF01547">
    <property type="entry name" value="SBP_bac_1"/>
    <property type="match status" value="1"/>
</dbReference>
<sequence length="553" mass="61713">MKKRHRIISSLSLSLLLAGTVLSGCAQNDQSNAQSSGQPKDTGSSQQKEQKATEPVPIRWVRAANEQDPQKDRILLELQKRTNTKIEIVSIPSDQFANKINLMMASGETFDIATVDPGKTLNEWAKNGLILSYDDYLKSGKYPHINAIVNSEVYKGFKIDGKSYYKPLGLAPMQWGWVIRTDWLENLGLSMPTTLEEFYNVAKAFKEKDPDKNGKADTYGVYTRASGMSDPSITQLGQFISRAHAVAGRTDNWVAQPDGSITRYEVSQNAKDSAAFFRKLVKEDLINKDWLSLKPDGAQGPESDDFGAGKYGIAATTKPDLFLQKAKSVNPNAKIAYLPPLKGMNGVPANLGHSGGFWRGNIIPKTSKNPEKALELIEYTLTKEGRELTLFGINGTHFTGVKEEGGKRIFTVNKAEADKDWDTKKNGYLYPLAWGAMNYFEYAYIPIKESNFNYDEAFKKLQPWIPTEMAEGAFTDWFATNAKYTMAPPLMNVFDDKLLGDQTKLRSTFGEGWLKAIMGDDFEGAWAELQKKWLAAGGQDVITYGQELYKKNK</sequence>
<dbReference type="InterPro" id="IPR050490">
    <property type="entry name" value="Bact_solute-bd_prot1"/>
</dbReference>
<dbReference type="PANTHER" id="PTHR43649">
    <property type="entry name" value="ARABINOSE-BINDING PROTEIN-RELATED"/>
    <property type="match status" value="1"/>
</dbReference>
<evidence type="ECO:0000256" key="1">
    <source>
        <dbReference type="ARBA" id="ARBA00022475"/>
    </source>
</evidence>
<evidence type="ECO:0000313" key="8">
    <source>
        <dbReference type="EMBL" id="MBD0378711.1"/>
    </source>
</evidence>
<proteinExistence type="predicted"/>
<evidence type="ECO:0000256" key="3">
    <source>
        <dbReference type="ARBA" id="ARBA00023136"/>
    </source>
</evidence>